<feature type="domain" description="Ubiquitin Mut7-C" evidence="2">
    <location>
        <begin position="18"/>
        <end position="85"/>
    </location>
</feature>
<protein>
    <submittedName>
        <fullName evidence="3">Mut7-C RNAse domain-containing protein</fullName>
    </submittedName>
</protein>
<organism evidence="3 4">
    <name type="scientific">Streptomyces sodiiphilus</name>
    <dbReference type="NCBI Taxonomy" id="226217"/>
    <lineage>
        <taxon>Bacteria</taxon>
        <taxon>Bacillati</taxon>
        <taxon>Actinomycetota</taxon>
        <taxon>Actinomycetes</taxon>
        <taxon>Kitasatosporales</taxon>
        <taxon>Streptomycetaceae</taxon>
        <taxon>Streptomyces</taxon>
    </lineage>
</organism>
<dbReference type="Proteomes" id="UP001501303">
    <property type="component" value="Unassembled WGS sequence"/>
</dbReference>
<proteinExistence type="predicted"/>
<dbReference type="InterPro" id="IPR027798">
    <property type="entry name" value="Ub_Mut7C"/>
</dbReference>
<name>A0ABN2P2Z5_9ACTN</name>
<dbReference type="Pfam" id="PF01927">
    <property type="entry name" value="Mut7-C"/>
    <property type="match status" value="1"/>
</dbReference>
<dbReference type="Pfam" id="PF14451">
    <property type="entry name" value="Ub-Mut7C"/>
    <property type="match status" value="1"/>
</dbReference>
<feature type="domain" description="Mut7-C RNAse" evidence="1">
    <location>
        <begin position="96"/>
        <end position="237"/>
    </location>
</feature>
<evidence type="ECO:0000313" key="4">
    <source>
        <dbReference type="Proteomes" id="UP001501303"/>
    </source>
</evidence>
<dbReference type="PANTHER" id="PTHR39081">
    <property type="entry name" value="MUT7-C DOMAIN-CONTAINING PROTEIN"/>
    <property type="match status" value="1"/>
</dbReference>
<reference evidence="3 4" key="1">
    <citation type="journal article" date="2019" name="Int. J. Syst. Evol. Microbiol.">
        <title>The Global Catalogue of Microorganisms (GCM) 10K type strain sequencing project: providing services to taxonomists for standard genome sequencing and annotation.</title>
        <authorList>
            <consortium name="The Broad Institute Genomics Platform"/>
            <consortium name="The Broad Institute Genome Sequencing Center for Infectious Disease"/>
            <person name="Wu L."/>
            <person name="Ma J."/>
        </authorList>
    </citation>
    <scope>NUCLEOTIDE SEQUENCE [LARGE SCALE GENOMIC DNA]</scope>
    <source>
        <strain evidence="3 4">JCM 13581</strain>
    </source>
</reference>
<dbReference type="RefSeq" id="WP_344260617.1">
    <property type="nucleotide sequence ID" value="NZ_BAAAMJ010000016.1"/>
</dbReference>
<evidence type="ECO:0000313" key="3">
    <source>
        <dbReference type="EMBL" id="GAA1910256.1"/>
    </source>
</evidence>
<gene>
    <name evidence="3" type="ORF">GCM10009716_20160</name>
</gene>
<dbReference type="InterPro" id="IPR002782">
    <property type="entry name" value="Mut7-C_RNAse_dom"/>
</dbReference>
<dbReference type="PANTHER" id="PTHR39081:SF1">
    <property type="entry name" value="MUT7-C RNASE DOMAIN-CONTAINING PROTEIN"/>
    <property type="match status" value="1"/>
</dbReference>
<dbReference type="EMBL" id="BAAAMJ010000016">
    <property type="protein sequence ID" value="GAA1910256.1"/>
    <property type="molecule type" value="Genomic_DNA"/>
</dbReference>
<keyword evidence="4" id="KW-1185">Reference proteome</keyword>
<sequence length="265" mass="28806">MTTLGGGPPGTLLLRPDPRLRFFLPARLRAVPELAVPDDGTSSLGHVVQSVGIPLSEVGALTSGDRPLAASHRPVPGERVSIEAVRRPERLPPGPPRFLLDVHLGALARRLRLVGLDTECPPDAGDAALVARAGAERRILLTRDRGVLMRRRLWRGAFVRGDRPDDQLTDVLDRFAPPLAPWTRCPACNGLLEAADRSEVERLLRPGTRRTYDAFSRCASCGRVFWRGAHGERLRNLVEAANRTVVARLAEAGHGHPAEMPGGED</sequence>
<evidence type="ECO:0000259" key="1">
    <source>
        <dbReference type="Pfam" id="PF01927"/>
    </source>
</evidence>
<comment type="caution">
    <text evidence="3">The sequence shown here is derived from an EMBL/GenBank/DDBJ whole genome shotgun (WGS) entry which is preliminary data.</text>
</comment>
<evidence type="ECO:0000259" key="2">
    <source>
        <dbReference type="Pfam" id="PF14451"/>
    </source>
</evidence>
<accession>A0ABN2P2Z5</accession>